<feature type="binding site" evidence="4">
    <location>
        <begin position="83"/>
        <end position="86"/>
    </location>
    <ligand>
        <name>substrate</name>
    </ligand>
</feature>
<evidence type="ECO:0000256" key="1">
    <source>
        <dbReference type="ARBA" id="ARBA00023152"/>
    </source>
</evidence>
<keyword evidence="6" id="KW-1185">Reference proteome</keyword>
<organism evidence="5 6">
    <name type="scientific">Amnibacterium flavum</name>
    <dbReference type="NCBI Taxonomy" id="2173173"/>
    <lineage>
        <taxon>Bacteria</taxon>
        <taxon>Bacillati</taxon>
        <taxon>Actinomycetota</taxon>
        <taxon>Actinomycetes</taxon>
        <taxon>Micrococcales</taxon>
        <taxon>Microbacteriaceae</taxon>
        <taxon>Amnibacterium</taxon>
    </lineage>
</organism>
<dbReference type="GO" id="GO:0005737">
    <property type="term" value="C:cytoplasm"/>
    <property type="evidence" value="ECO:0007669"/>
    <property type="project" value="TreeGrafter"/>
</dbReference>
<dbReference type="OrthoDB" id="4697614at2"/>
<dbReference type="Pfam" id="PF00300">
    <property type="entry name" value="His_Phos_1"/>
    <property type="match status" value="1"/>
</dbReference>
<dbReference type="InterPro" id="IPR001345">
    <property type="entry name" value="PG/BPGM_mutase_AS"/>
</dbReference>
<evidence type="ECO:0000256" key="3">
    <source>
        <dbReference type="PIRSR" id="PIRSR613078-1"/>
    </source>
</evidence>
<proteinExistence type="predicted"/>
<dbReference type="RefSeq" id="WP_116756963.1">
    <property type="nucleotide sequence ID" value="NZ_JBHUEX010000001.1"/>
</dbReference>
<dbReference type="InterPro" id="IPR013078">
    <property type="entry name" value="His_Pase_superF_clade-1"/>
</dbReference>
<dbReference type="SUPFAM" id="SSF53254">
    <property type="entry name" value="Phosphoglycerate mutase-like"/>
    <property type="match status" value="1"/>
</dbReference>
<comment type="caution">
    <text evidence="5">The sequence shown here is derived from an EMBL/GenBank/DDBJ whole genome shotgun (WGS) entry which is preliminary data.</text>
</comment>
<reference evidence="5 6" key="1">
    <citation type="submission" date="2018-05" db="EMBL/GenBank/DDBJ databases">
        <title>Amnibacterium sp. M8JJ-5, whole genome shotgun sequence.</title>
        <authorList>
            <person name="Tuo L."/>
        </authorList>
    </citation>
    <scope>NUCLEOTIDE SEQUENCE [LARGE SCALE GENOMIC DNA]</scope>
    <source>
        <strain evidence="5 6">M8JJ-5</strain>
    </source>
</reference>
<dbReference type="PROSITE" id="PS00175">
    <property type="entry name" value="PG_MUTASE"/>
    <property type="match status" value="1"/>
</dbReference>
<dbReference type="InterPro" id="IPR050275">
    <property type="entry name" value="PGM_Phosphatase"/>
</dbReference>
<dbReference type="EMBL" id="QEOP01000002">
    <property type="protein sequence ID" value="PVZ94452.1"/>
    <property type="molecule type" value="Genomic_DNA"/>
</dbReference>
<protein>
    <submittedName>
        <fullName evidence="5">Histidine phosphatase family protein</fullName>
    </submittedName>
</protein>
<evidence type="ECO:0000313" key="5">
    <source>
        <dbReference type="EMBL" id="PVZ94452.1"/>
    </source>
</evidence>
<dbReference type="AlphaFoldDB" id="A0A2V1HS10"/>
<dbReference type="SMART" id="SM00855">
    <property type="entry name" value="PGAM"/>
    <property type="match status" value="1"/>
</dbReference>
<feature type="active site" description="Tele-phosphohistidine intermediate" evidence="3">
    <location>
        <position position="9"/>
    </location>
</feature>
<keyword evidence="1" id="KW-0324">Glycolysis</keyword>
<gene>
    <name evidence="5" type="ORF">DDQ50_12130</name>
</gene>
<dbReference type="PANTHER" id="PTHR48100:SF1">
    <property type="entry name" value="HISTIDINE PHOSPHATASE FAMILY PROTEIN-RELATED"/>
    <property type="match status" value="1"/>
</dbReference>
<dbReference type="Gene3D" id="3.40.50.1240">
    <property type="entry name" value="Phosphoglycerate mutase-like"/>
    <property type="match status" value="1"/>
</dbReference>
<feature type="binding site" evidence="4">
    <location>
        <position position="58"/>
    </location>
    <ligand>
        <name>substrate</name>
    </ligand>
</feature>
<feature type="active site" description="Proton donor/acceptor" evidence="3">
    <location>
        <position position="83"/>
    </location>
</feature>
<dbReference type="GO" id="GO:0016791">
    <property type="term" value="F:phosphatase activity"/>
    <property type="evidence" value="ECO:0007669"/>
    <property type="project" value="TreeGrafter"/>
</dbReference>
<dbReference type="CDD" id="cd07067">
    <property type="entry name" value="HP_PGM_like"/>
    <property type="match status" value="1"/>
</dbReference>
<evidence type="ECO:0000256" key="4">
    <source>
        <dbReference type="PIRSR" id="PIRSR613078-2"/>
    </source>
</evidence>
<feature type="binding site" evidence="4">
    <location>
        <begin position="8"/>
        <end position="15"/>
    </location>
    <ligand>
        <name>substrate</name>
    </ligand>
</feature>
<dbReference type="PANTHER" id="PTHR48100">
    <property type="entry name" value="BROAD-SPECIFICITY PHOSPHATASE YOR283W-RELATED"/>
    <property type="match status" value="1"/>
</dbReference>
<name>A0A2V1HS10_9MICO</name>
<accession>A0A2V1HS10</accession>
<dbReference type="Proteomes" id="UP000244893">
    <property type="component" value="Unassembled WGS sequence"/>
</dbReference>
<keyword evidence="2" id="KW-0413">Isomerase</keyword>
<evidence type="ECO:0000256" key="2">
    <source>
        <dbReference type="ARBA" id="ARBA00023235"/>
    </source>
</evidence>
<dbReference type="InterPro" id="IPR029033">
    <property type="entry name" value="His_PPase_superfam"/>
</dbReference>
<sequence>MTRLELVRHGQTDWNLQGRIQGTSDIPLNDTGRRQAREAGQRLAAEHWDAIVSSPLSRALETAQIIAAEIGLDDIEIIDDLRERSYGTAEGLSGVELDALRQRGEHIQGREKRSHVVARARPALVELAERHPDQSVLVVTHGGVIGSLVRDVTAYAWPEPGQMISNASSQHFAYADGEIGLIEFNGTKWKPGQVETDPLQVEGL</sequence>
<evidence type="ECO:0000313" key="6">
    <source>
        <dbReference type="Proteomes" id="UP000244893"/>
    </source>
</evidence>